<feature type="domain" description="PilZ" evidence="1">
    <location>
        <begin position="145"/>
        <end position="208"/>
    </location>
</feature>
<sequence>MEKKLKIFIVEKNRDELNHLLASLEKEEFIHLFVCRDWEQFFSMYPYSNTDVVIAGSLPAQASSKLRKLKSSGHFKIALSCHERETTNQHADMADISFVRNDLSGLLTFLGQTEAGLPETDERIFKRFKKHKALAIDPESDGVDFIQDVSLGGIGFESRFSFDSGAKLMVHAKLKGEEKYKPVKGTIVWKAFGERGLKYGLEFDKPIVPNDEK</sequence>
<evidence type="ECO:0000313" key="2">
    <source>
        <dbReference type="EMBL" id="OGK07144.1"/>
    </source>
</evidence>
<dbReference type="Proteomes" id="UP000179243">
    <property type="component" value="Unassembled WGS sequence"/>
</dbReference>
<proteinExistence type="predicted"/>
<gene>
    <name evidence="2" type="ORF">A2519_09330</name>
</gene>
<evidence type="ECO:0000313" key="3">
    <source>
        <dbReference type="Proteomes" id="UP000179243"/>
    </source>
</evidence>
<dbReference type="Pfam" id="PF07238">
    <property type="entry name" value="PilZ"/>
    <property type="match status" value="1"/>
</dbReference>
<dbReference type="AlphaFoldDB" id="A0A1F7FK96"/>
<dbReference type="InterPro" id="IPR009875">
    <property type="entry name" value="PilZ_domain"/>
</dbReference>
<dbReference type="EMBL" id="MFYX01000013">
    <property type="protein sequence ID" value="OGK07144.1"/>
    <property type="molecule type" value="Genomic_DNA"/>
</dbReference>
<evidence type="ECO:0000259" key="1">
    <source>
        <dbReference type="Pfam" id="PF07238"/>
    </source>
</evidence>
<reference evidence="2 3" key="1">
    <citation type="journal article" date="2016" name="Nat. Commun.">
        <title>Thousands of microbial genomes shed light on interconnected biogeochemical processes in an aquifer system.</title>
        <authorList>
            <person name="Anantharaman K."/>
            <person name="Brown C.T."/>
            <person name="Hug L.A."/>
            <person name="Sharon I."/>
            <person name="Castelle C.J."/>
            <person name="Probst A.J."/>
            <person name="Thomas B.C."/>
            <person name="Singh A."/>
            <person name="Wilkins M.J."/>
            <person name="Karaoz U."/>
            <person name="Brodie E.L."/>
            <person name="Williams K.H."/>
            <person name="Hubbard S.S."/>
            <person name="Banfield J.F."/>
        </authorList>
    </citation>
    <scope>NUCLEOTIDE SEQUENCE [LARGE SCALE GENOMIC DNA]</scope>
</reference>
<comment type="caution">
    <text evidence="2">The sequence shown here is derived from an EMBL/GenBank/DDBJ whole genome shotgun (WGS) entry which is preliminary data.</text>
</comment>
<name>A0A1F7FK96_UNCRA</name>
<organism evidence="2 3">
    <name type="scientific">Candidatus Raymondbacteria bacterium RIFOXYD12_FULL_49_13</name>
    <dbReference type="NCBI Taxonomy" id="1817890"/>
    <lineage>
        <taxon>Bacteria</taxon>
        <taxon>Raymondiibacteriota</taxon>
    </lineage>
</organism>
<protein>
    <recommendedName>
        <fullName evidence="1">PilZ domain-containing protein</fullName>
    </recommendedName>
</protein>
<dbReference type="GO" id="GO:0035438">
    <property type="term" value="F:cyclic-di-GMP binding"/>
    <property type="evidence" value="ECO:0007669"/>
    <property type="project" value="InterPro"/>
</dbReference>
<accession>A0A1F7FK96</accession>